<keyword evidence="3" id="KW-0961">Cell wall biogenesis/degradation</keyword>
<dbReference type="PANTHER" id="PTHR31375">
    <property type="match status" value="1"/>
</dbReference>
<keyword evidence="5" id="KW-1185">Reference proteome</keyword>
<comment type="caution">
    <text evidence="4">The sequence shown here is derived from an EMBL/GenBank/DDBJ whole genome shotgun (WGS) entry which is preliminary data.</text>
</comment>
<evidence type="ECO:0000256" key="1">
    <source>
        <dbReference type="ARBA" id="ARBA00004613"/>
    </source>
</evidence>
<feature type="non-terminal residue" evidence="4">
    <location>
        <position position="112"/>
    </location>
</feature>
<evidence type="ECO:0000256" key="3">
    <source>
        <dbReference type="ARBA" id="ARBA00023316"/>
    </source>
</evidence>
<sequence length="112" mass="11794">MSPTRKEKSCLLCVVILVSGMSYICSGATTVRRLLSASSTTDTANYSDSNVVDVTSFGARGDGVSDDTKAFQAAWQAVCGKGSTTLHVPTGYRFLVAPVTFSGPCQSNIVFK</sequence>
<dbReference type="Proteomes" id="UP000824469">
    <property type="component" value="Unassembled WGS sequence"/>
</dbReference>
<accession>A0AA38GV30</accession>
<keyword evidence="2" id="KW-0964">Secreted</keyword>
<dbReference type="SUPFAM" id="SSF51126">
    <property type="entry name" value="Pectin lyase-like"/>
    <property type="match status" value="1"/>
</dbReference>
<dbReference type="EMBL" id="JAHRHJ020000002">
    <property type="protein sequence ID" value="KAH9327030.1"/>
    <property type="molecule type" value="Genomic_DNA"/>
</dbReference>
<evidence type="ECO:0000256" key="2">
    <source>
        <dbReference type="ARBA" id="ARBA00022525"/>
    </source>
</evidence>
<evidence type="ECO:0000313" key="4">
    <source>
        <dbReference type="EMBL" id="KAH9327030.1"/>
    </source>
</evidence>
<gene>
    <name evidence="4" type="ORF">KI387_007208</name>
</gene>
<organism evidence="4 5">
    <name type="scientific">Taxus chinensis</name>
    <name type="common">Chinese yew</name>
    <name type="synonym">Taxus wallichiana var. chinensis</name>
    <dbReference type="NCBI Taxonomy" id="29808"/>
    <lineage>
        <taxon>Eukaryota</taxon>
        <taxon>Viridiplantae</taxon>
        <taxon>Streptophyta</taxon>
        <taxon>Embryophyta</taxon>
        <taxon>Tracheophyta</taxon>
        <taxon>Spermatophyta</taxon>
        <taxon>Pinopsida</taxon>
        <taxon>Pinidae</taxon>
        <taxon>Conifers II</taxon>
        <taxon>Cupressales</taxon>
        <taxon>Taxaceae</taxon>
        <taxon>Taxus</taxon>
    </lineage>
</organism>
<dbReference type="AlphaFoldDB" id="A0AA38GV30"/>
<evidence type="ECO:0008006" key="6">
    <source>
        <dbReference type="Google" id="ProtNLM"/>
    </source>
</evidence>
<dbReference type="InterPro" id="IPR012334">
    <property type="entry name" value="Pectin_lyas_fold"/>
</dbReference>
<proteinExistence type="predicted"/>
<evidence type="ECO:0000313" key="5">
    <source>
        <dbReference type="Proteomes" id="UP000824469"/>
    </source>
</evidence>
<dbReference type="GO" id="GO:0005576">
    <property type="term" value="C:extracellular region"/>
    <property type="evidence" value="ECO:0007669"/>
    <property type="project" value="UniProtKB-SubCell"/>
</dbReference>
<name>A0AA38GV30_TAXCH</name>
<dbReference type="GO" id="GO:0071555">
    <property type="term" value="P:cell wall organization"/>
    <property type="evidence" value="ECO:0007669"/>
    <property type="project" value="UniProtKB-KW"/>
</dbReference>
<dbReference type="InterPro" id="IPR011050">
    <property type="entry name" value="Pectin_lyase_fold/virulence"/>
</dbReference>
<dbReference type="Gene3D" id="2.160.20.10">
    <property type="entry name" value="Single-stranded right-handed beta-helix, Pectin lyase-like"/>
    <property type="match status" value="1"/>
</dbReference>
<protein>
    <recommendedName>
        <fullName evidence="6">Polygalacturonase</fullName>
    </recommendedName>
</protein>
<comment type="subcellular location">
    <subcellularLocation>
        <location evidence="1">Secreted</location>
    </subcellularLocation>
</comment>
<reference evidence="4 5" key="1">
    <citation type="journal article" date="2021" name="Nat. Plants">
        <title>The Taxus genome provides insights into paclitaxel biosynthesis.</title>
        <authorList>
            <person name="Xiong X."/>
            <person name="Gou J."/>
            <person name="Liao Q."/>
            <person name="Li Y."/>
            <person name="Zhou Q."/>
            <person name="Bi G."/>
            <person name="Li C."/>
            <person name="Du R."/>
            <person name="Wang X."/>
            <person name="Sun T."/>
            <person name="Guo L."/>
            <person name="Liang H."/>
            <person name="Lu P."/>
            <person name="Wu Y."/>
            <person name="Zhang Z."/>
            <person name="Ro D.K."/>
            <person name="Shang Y."/>
            <person name="Huang S."/>
            <person name="Yan J."/>
        </authorList>
    </citation>
    <scope>NUCLEOTIDE SEQUENCE [LARGE SCALE GENOMIC DNA]</scope>
    <source>
        <strain evidence="4">Ta-2019</strain>
    </source>
</reference>